<evidence type="ECO:0000259" key="3">
    <source>
        <dbReference type="Pfam" id="PF13514"/>
    </source>
</evidence>
<dbReference type="Gene3D" id="3.40.50.300">
    <property type="entry name" value="P-loop containing nucleotide triphosphate hydrolases"/>
    <property type="match status" value="2"/>
</dbReference>
<evidence type="ECO:0000256" key="1">
    <source>
        <dbReference type="SAM" id="Coils"/>
    </source>
</evidence>
<dbReference type="RefSeq" id="WP_135760602.1">
    <property type="nucleotide sequence ID" value="NZ_RQHW01000042.1"/>
</dbReference>
<evidence type="ECO:0000256" key="2">
    <source>
        <dbReference type="SAM" id="Phobius"/>
    </source>
</evidence>
<accession>A0A4R9M2C1</accession>
<dbReference type="PANTHER" id="PTHR41259:SF1">
    <property type="entry name" value="DOUBLE-STRAND BREAK REPAIR RAD50 ATPASE, PUTATIVE-RELATED"/>
    <property type="match status" value="1"/>
</dbReference>
<dbReference type="Proteomes" id="UP000298058">
    <property type="component" value="Unassembled WGS sequence"/>
</dbReference>
<feature type="transmembrane region" description="Helical" evidence="2">
    <location>
        <begin position="350"/>
        <end position="370"/>
    </location>
</feature>
<reference evidence="4" key="1">
    <citation type="journal article" date="2019" name="PLoS Negl. Trop. Dis.">
        <title>Revisiting the worldwide diversity of Leptospira species in the environment.</title>
        <authorList>
            <person name="Vincent A.T."/>
            <person name="Schiettekatte O."/>
            <person name="Bourhy P."/>
            <person name="Veyrier F.J."/>
            <person name="Picardeau M."/>
        </authorList>
    </citation>
    <scope>NUCLEOTIDE SEQUENCE [LARGE SCALE GENOMIC DNA]</scope>
    <source>
        <strain evidence="4">201300427</strain>
    </source>
</reference>
<keyword evidence="2" id="KW-1133">Transmembrane helix</keyword>
<dbReference type="AlphaFoldDB" id="A0A4R9M2C1"/>
<feature type="coiled-coil region" evidence="1">
    <location>
        <begin position="545"/>
        <end position="572"/>
    </location>
</feature>
<dbReference type="InterPro" id="IPR027417">
    <property type="entry name" value="P-loop_NTPase"/>
</dbReference>
<dbReference type="InterPro" id="IPR038734">
    <property type="entry name" value="YhaN_AAA"/>
</dbReference>
<evidence type="ECO:0000313" key="5">
    <source>
        <dbReference type="Proteomes" id="UP000298058"/>
    </source>
</evidence>
<comment type="caution">
    <text evidence="4">The sequence shown here is derived from an EMBL/GenBank/DDBJ whole genome shotgun (WGS) entry which is preliminary data.</text>
</comment>
<gene>
    <name evidence="4" type="ORF">EHS15_10895</name>
</gene>
<protein>
    <recommendedName>
        <fullName evidence="3">YhaN AAA domain-containing protein</fullName>
    </recommendedName>
</protein>
<keyword evidence="2" id="KW-0812">Transmembrane</keyword>
<feature type="coiled-coil region" evidence="1">
    <location>
        <begin position="438"/>
        <end position="508"/>
    </location>
</feature>
<evidence type="ECO:0000313" key="4">
    <source>
        <dbReference type="EMBL" id="TGN18918.1"/>
    </source>
</evidence>
<dbReference type="OrthoDB" id="312458at2"/>
<dbReference type="Pfam" id="PF13514">
    <property type="entry name" value="AAA_27"/>
    <property type="match status" value="1"/>
</dbReference>
<feature type="domain" description="YhaN AAA" evidence="3">
    <location>
        <begin position="2"/>
        <end position="52"/>
    </location>
</feature>
<name>A0A4R9M2C1_9LEPT</name>
<keyword evidence="2" id="KW-0472">Membrane</keyword>
<keyword evidence="1" id="KW-0175">Coiled coil</keyword>
<dbReference type="SUPFAM" id="SSF52540">
    <property type="entry name" value="P-loop containing nucleoside triphosphate hydrolases"/>
    <property type="match status" value="2"/>
</dbReference>
<sequence length="772" mass="88349">MELSLKKFGIFRDQKFPLGQVTVFLGQNETGKTTLFDSIVSSLLKISGATAYGKKLNARYEKDREAKIEPNPAGISSLPAFSFLNSHAVREGNIGIVMDEAKGKKEMLDAVQKSLFDSGFDAKYLRQKCLENAERTGARKSARDLKAANTWKEQKNAEFQTVDSERKRIIQTWSSLPQLEEKRKKYVQKMEPIDSKVEEINSRLAILDQSEKYSYLDQVYSLALEREEKEKAASLSAKLLEKNSEKQITSLSDQIKEIQLKWKNQSETLVSLQSQVGTSNQNKQELDEKEKKIAGWETKIKSLEKKLDDLFENLPQLYYEVWQKQILAIAGILFVSGLSLSWFLQSETHSRYLGFLGIVLIGAGSFLIFWKGKEKRFEKDETKIKSEMVSLSEELILLSEGEIRPLLVSRDGLREAFKTYYQKLTEVRSKSSSLLSDLEKKKAEISDLSQNQTHLQSEKIERENSLRSLLSESGSSSLEELREKLSSAKAVLQEFESIESRLKKVMEDNGWSSFDELRRRVKDELESYQKLGISKTFTPAHKTEKQNLKSDLGYLLQEKESLSKERGELEKEIHTVSVRSTEQLNQVLKQWEKGMFDFSQAESSLKELEKNIEAYQILGDVFAEMDAGSEDEMSSLVQSLSSKWNGILTGSEIRKIDWNSLSEDVPKAADKAGQVREFDHLSTGTKELLFFAMRLEYALRVGRESHLPWLLLDEPFRHMDVSRTESAVRYTLDFLKKENWNGVFFTFDESLSKCITENAGSKDMKCILHKLG</sequence>
<dbReference type="PANTHER" id="PTHR41259">
    <property type="entry name" value="DOUBLE-STRAND BREAK REPAIR RAD50 ATPASE, PUTATIVE-RELATED"/>
    <property type="match status" value="1"/>
</dbReference>
<feature type="coiled-coil region" evidence="1">
    <location>
        <begin position="241"/>
        <end position="313"/>
    </location>
</feature>
<keyword evidence="5" id="KW-1185">Reference proteome</keyword>
<feature type="transmembrane region" description="Helical" evidence="2">
    <location>
        <begin position="326"/>
        <end position="344"/>
    </location>
</feature>
<organism evidence="4 5">
    <name type="scientific">Leptospira idonii</name>
    <dbReference type="NCBI Taxonomy" id="1193500"/>
    <lineage>
        <taxon>Bacteria</taxon>
        <taxon>Pseudomonadati</taxon>
        <taxon>Spirochaetota</taxon>
        <taxon>Spirochaetia</taxon>
        <taxon>Leptospirales</taxon>
        <taxon>Leptospiraceae</taxon>
        <taxon>Leptospira</taxon>
    </lineage>
</organism>
<dbReference type="EMBL" id="RQHW01000042">
    <property type="protein sequence ID" value="TGN18918.1"/>
    <property type="molecule type" value="Genomic_DNA"/>
</dbReference>
<proteinExistence type="predicted"/>